<keyword evidence="2" id="KW-0645">Protease</keyword>
<dbReference type="SUPFAM" id="SSF53474">
    <property type="entry name" value="alpha/beta-Hydrolases"/>
    <property type="match status" value="1"/>
</dbReference>
<dbReference type="InterPro" id="IPR011659">
    <property type="entry name" value="WD40"/>
</dbReference>
<evidence type="ECO:0000256" key="1">
    <source>
        <dbReference type="ARBA" id="ARBA00022801"/>
    </source>
</evidence>
<dbReference type="Gene3D" id="3.40.50.1820">
    <property type="entry name" value="alpha/beta hydrolase"/>
    <property type="match status" value="1"/>
</dbReference>
<keyword evidence="2" id="KW-0720">Serine protease</keyword>
<dbReference type="Gene3D" id="2.120.10.30">
    <property type="entry name" value="TolB, C-terminal domain"/>
    <property type="match status" value="2"/>
</dbReference>
<dbReference type="Proteomes" id="UP000005439">
    <property type="component" value="Chromosome"/>
</dbReference>
<dbReference type="EMBL" id="CP003179">
    <property type="protein sequence ID" value="AEW04235.1"/>
    <property type="molecule type" value="Genomic_DNA"/>
</dbReference>
<dbReference type="PATRIC" id="fig|679936.5.peg.776"/>
<dbReference type="Pfam" id="PF00326">
    <property type="entry name" value="Peptidase_S9"/>
    <property type="match status" value="1"/>
</dbReference>
<evidence type="ECO:0000259" key="3">
    <source>
        <dbReference type="Pfam" id="PF00326"/>
    </source>
</evidence>
<dbReference type="InterPro" id="IPR029058">
    <property type="entry name" value="AB_hydrolase_fold"/>
</dbReference>
<dbReference type="GO" id="GO:0006508">
    <property type="term" value="P:proteolysis"/>
    <property type="evidence" value="ECO:0007669"/>
    <property type="project" value="InterPro"/>
</dbReference>
<reference evidence="4 5" key="2">
    <citation type="journal article" date="2012" name="Stand. Genomic Sci.">
        <title>Complete genome sequence of the moderately thermophilic mineral-sulfide-oxidizing firmicute Sulfobacillus acidophilus type strain (NAL(T)).</title>
        <authorList>
            <person name="Anderson I."/>
            <person name="Chertkov O."/>
            <person name="Chen A."/>
            <person name="Saunders E."/>
            <person name="Lapidus A."/>
            <person name="Nolan M."/>
            <person name="Lucas S."/>
            <person name="Hammon N."/>
            <person name="Deshpande S."/>
            <person name="Cheng J.F."/>
            <person name="Han C."/>
            <person name="Tapia R."/>
            <person name="Goodwin L.A."/>
            <person name="Pitluck S."/>
            <person name="Liolios K."/>
            <person name="Pagani I."/>
            <person name="Ivanova N."/>
            <person name="Mikhailova N."/>
            <person name="Pati A."/>
            <person name="Palaniappan K."/>
            <person name="Land M."/>
            <person name="Pan C."/>
            <person name="Rohde M."/>
            <person name="Pukall R."/>
            <person name="Goker M."/>
            <person name="Detter J.C."/>
            <person name="Woyke T."/>
            <person name="Bristow J."/>
            <person name="Eisen J.A."/>
            <person name="Markowitz V."/>
            <person name="Hugenholtz P."/>
            <person name="Kyrpides N.C."/>
            <person name="Klenk H.P."/>
            <person name="Mavromatis K."/>
        </authorList>
    </citation>
    <scope>NUCLEOTIDE SEQUENCE [LARGE SCALE GENOMIC DNA]</scope>
    <source>
        <strain evidence="5">ATCC 700253 / DSM 10332 / NAL</strain>
    </source>
</reference>
<evidence type="ECO:0000313" key="4">
    <source>
        <dbReference type="EMBL" id="AEW04235.1"/>
    </source>
</evidence>
<dbReference type="PANTHER" id="PTHR42776">
    <property type="entry name" value="SERINE PEPTIDASE S9 FAMILY MEMBER"/>
    <property type="match status" value="1"/>
</dbReference>
<dbReference type="Pfam" id="PF07676">
    <property type="entry name" value="PD40"/>
    <property type="match status" value="1"/>
</dbReference>
<evidence type="ECO:0000313" key="5">
    <source>
        <dbReference type="Proteomes" id="UP000005439"/>
    </source>
</evidence>
<protein>
    <submittedName>
        <fullName evidence="4">Acylaminoacyl-peptidase</fullName>
    </submittedName>
</protein>
<dbReference type="AlphaFoldDB" id="G8U0L3"/>
<evidence type="ECO:0000256" key="2">
    <source>
        <dbReference type="ARBA" id="ARBA00022825"/>
    </source>
</evidence>
<keyword evidence="5" id="KW-1185">Reference proteome</keyword>
<name>G8U0L3_SULAD</name>
<sequence length="677" mass="77098">MRHITPEDLFRFTLVGHLAVHPHRPEILYQERMADSDTNDYRSRIMRVTLDTPPRPFTAGPSDAMPRFSPNGQWVAFLSKRSGRPQIWVMPTDGGEAHQISFFTGGVKDFEWLPDSRALVGLALIGPEGIEDERRPEPDDPRRRYTRDVKVITEISHKLDGEGYFDEKRPHVVWIPLDPAVPPRQLTQGPMRHHGLAVSPDGRYLLTASRYGPNYDRQAFIRQIYGIDLGNPSEPRALTPEWLTVESFAFHPDGHRIYFLAQQVADLGYDNTSLYQTDREGREPVRVTPDWDRPWGDVALSDMPAPASNPLTFGSNGQTLTLLTSVNGTTQVAQVELATGQVTLLTEGPQVIYSFAVSPDETGIVFGTTTPLNPGQIVWLSLPDRQRRVLADPNQEILRELTLAVPERFTAQAPDGPPVDGWVMPPLDARPGARYPAALEIHGGPMMMYAEAFFFEFQWLAANGYGVIYSNPRGSQGYGREFCRAILPRWGHLDYQDLMAALDTALARYEWIDPERLAVMGGSYGGYMTNWIISHTHRFRAAITMRSVVDWRTMVGTGDLGWHWIERAQNRWPWTDEDSWYREQSPITYVDQITTPLLIEHQEGDLRCPIEQAEILFTAMKYFNRAPVKFIRYPDEFHGMSRDGKPWHRIYRLDTFTEWLGAFLPSSDETNTEETSP</sequence>
<dbReference type="GO" id="GO:0004252">
    <property type="term" value="F:serine-type endopeptidase activity"/>
    <property type="evidence" value="ECO:0007669"/>
    <property type="project" value="TreeGrafter"/>
</dbReference>
<dbReference type="HOGENOM" id="CLU_008615_2_1_9"/>
<organism evidence="4 5">
    <name type="scientific">Sulfobacillus acidophilus (strain ATCC 700253 / DSM 10332 / NAL)</name>
    <dbReference type="NCBI Taxonomy" id="679936"/>
    <lineage>
        <taxon>Bacteria</taxon>
        <taxon>Bacillati</taxon>
        <taxon>Bacillota</taxon>
        <taxon>Clostridia</taxon>
        <taxon>Eubacteriales</taxon>
        <taxon>Clostridiales Family XVII. Incertae Sedis</taxon>
        <taxon>Sulfobacillus</taxon>
    </lineage>
</organism>
<dbReference type="InterPro" id="IPR001375">
    <property type="entry name" value="Peptidase_S9_cat"/>
</dbReference>
<dbReference type="SUPFAM" id="SSF82171">
    <property type="entry name" value="DPP6 N-terminal domain-like"/>
    <property type="match status" value="1"/>
</dbReference>
<dbReference type="PANTHER" id="PTHR42776:SF27">
    <property type="entry name" value="DIPEPTIDYL PEPTIDASE FAMILY MEMBER 6"/>
    <property type="match status" value="1"/>
</dbReference>
<keyword evidence="1" id="KW-0378">Hydrolase</keyword>
<dbReference type="InterPro" id="IPR011042">
    <property type="entry name" value="6-blade_b-propeller_TolB-like"/>
</dbReference>
<reference evidence="5" key="1">
    <citation type="submission" date="2011-12" db="EMBL/GenBank/DDBJ databases">
        <title>The complete genome of chromosome of Sulfobacillus acidophilus DSM 10332.</title>
        <authorList>
            <person name="Lucas S."/>
            <person name="Han J."/>
            <person name="Lapidus A."/>
            <person name="Bruce D."/>
            <person name="Goodwin L."/>
            <person name="Pitluck S."/>
            <person name="Peters L."/>
            <person name="Kyrpides N."/>
            <person name="Mavromatis K."/>
            <person name="Ivanova N."/>
            <person name="Mikhailova N."/>
            <person name="Chertkov O."/>
            <person name="Saunders E."/>
            <person name="Detter J.C."/>
            <person name="Tapia R."/>
            <person name="Han C."/>
            <person name="Land M."/>
            <person name="Hauser L."/>
            <person name="Markowitz V."/>
            <person name="Cheng J.-F."/>
            <person name="Hugenholtz P."/>
            <person name="Woyke T."/>
            <person name="Wu D."/>
            <person name="Pukall R."/>
            <person name="Gehrich-Schroeter G."/>
            <person name="Schneider S."/>
            <person name="Klenk H.-P."/>
            <person name="Eisen J.A."/>
        </authorList>
    </citation>
    <scope>NUCLEOTIDE SEQUENCE [LARGE SCALE GENOMIC DNA]</scope>
    <source>
        <strain evidence="5">ATCC 700253 / DSM 10332 / NAL</strain>
    </source>
</reference>
<gene>
    <name evidence="4" type="ordered locus">Sulac_0728</name>
</gene>
<dbReference type="KEGG" id="sap:Sulac_0728"/>
<feature type="domain" description="Peptidase S9 prolyl oligopeptidase catalytic" evidence="3">
    <location>
        <begin position="453"/>
        <end position="660"/>
    </location>
</feature>
<accession>G8U0L3</accession>
<proteinExistence type="predicted"/>
<dbReference type="STRING" id="679936.Sulac_0728"/>